<dbReference type="OrthoDB" id="9794508at2"/>
<organism evidence="2 3">
    <name type="scientific">Paenibacillus glucanolyticus</name>
    <dbReference type="NCBI Taxonomy" id="59843"/>
    <lineage>
        <taxon>Bacteria</taxon>
        <taxon>Bacillati</taxon>
        <taxon>Bacillota</taxon>
        <taxon>Bacilli</taxon>
        <taxon>Bacillales</taxon>
        <taxon>Paenibacillaceae</taxon>
        <taxon>Paenibacillus</taxon>
    </lineage>
</organism>
<proteinExistence type="predicted"/>
<accession>A0A163J7I2</accession>
<dbReference type="InterPro" id="IPR013249">
    <property type="entry name" value="RNA_pol_sigma70_r4_t2"/>
</dbReference>
<dbReference type="AlphaFoldDB" id="A0A163J7I2"/>
<protein>
    <submittedName>
        <fullName evidence="2">RNA polymerase subunit sigma-70</fullName>
    </submittedName>
</protein>
<evidence type="ECO:0000313" key="3">
    <source>
        <dbReference type="Proteomes" id="UP000076796"/>
    </source>
</evidence>
<dbReference type="SUPFAM" id="SSF88659">
    <property type="entry name" value="Sigma3 and sigma4 domains of RNA polymerase sigma factors"/>
    <property type="match status" value="1"/>
</dbReference>
<evidence type="ECO:0000259" key="1">
    <source>
        <dbReference type="Pfam" id="PF08281"/>
    </source>
</evidence>
<dbReference type="Pfam" id="PF08281">
    <property type="entry name" value="Sigma70_r4_2"/>
    <property type="match status" value="1"/>
</dbReference>
<evidence type="ECO:0000313" key="2">
    <source>
        <dbReference type="EMBL" id="KZS46415.1"/>
    </source>
</evidence>
<dbReference type="GO" id="GO:0006352">
    <property type="term" value="P:DNA-templated transcription initiation"/>
    <property type="evidence" value="ECO:0007669"/>
    <property type="project" value="InterPro"/>
</dbReference>
<gene>
    <name evidence="2" type="ORF">AWU65_11055</name>
</gene>
<dbReference type="GO" id="GO:0003677">
    <property type="term" value="F:DNA binding"/>
    <property type="evidence" value="ECO:0007669"/>
    <property type="project" value="InterPro"/>
</dbReference>
<keyword evidence="3" id="KW-1185">Reference proteome</keyword>
<dbReference type="EMBL" id="LWMH01000001">
    <property type="protein sequence ID" value="KZS46415.1"/>
    <property type="molecule type" value="Genomic_DNA"/>
</dbReference>
<dbReference type="GO" id="GO:0016987">
    <property type="term" value="F:sigma factor activity"/>
    <property type="evidence" value="ECO:0007669"/>
    <property type="project" value="InterPro"/>
</dbReference>
<dbReference type="InterPro" id="IPR036388">
    <property type="entry name" value="WH-like_DNA-bd_sf"/>
</dbReference>
<comment type="caution">
    <text evidence="2">The sequence shown here is derived from an EMBL/GenBank/DDBJ whole genome shotgun (WGS) entry which is preliminary data.</text>
</comment>
<dbReference type="InterPro" id="IPR013324">
    <property type="entry name" value="RNA_pol_sigma_r3/r4-like"/>
</dbReference>
<name>A0A163J7I2_9BACL</name>
<dbReference type="Proteomes" id="UP000076796">
    <property type="component" value="Unassembled WGS sequence"/>
</dbReference>
<dbReference type="Gene3D" id="1.10.10.10">
    <property type="entry name" value="Winged helix-like DNA-binding domain superfamily/Winged helix DNA-binding domain"/>
    <property type="match status" value="1"/>
</dbReference>
<feature type="domain" description="RNA polymerase sigma factor 70 region 4 type 2" evidence="1">
    <location>
        <begin position="35"/>
        <end position="86"/>
    </location>
</feature>
<dbReference type="CDD" id="cd06171">
    <property type="entry name" value="Sigma70_r4"/>
    <property type="match status" value="1"/>
</dbReference>
<reference evidence="2" key="1">
    <citation type="journal article" date="2016" name="Genome Announc.">
        <title>Draft genomes of two strains of Paenibacillus glucanolyticus with capability to degrade lignocellulose.</title>
        <authorList>
            <person name="Mathews S.L."/>
            <person name="Pawlak J."/>
            <person name="Grunden A.M."/>
        </authorList>
    </citation>
    <scope>NUCLEOTIDE SEQUENCE [LARGE SCALE GENOMIC DNA]</scope>
    <source>
        <strain evidence="2">SLM1</strain>
    </source>
</reference>
<sequence>MELISMDFLSRDRLSECTMQTPPELAIGSEDPGDALLSAVLALPETLRQPMYLYYYEKFNTLEIAEVLQIEPVNVRNRMSRARKKLNIMLGKKVGALRDGRTKVRKASPPSS</sequence>